<dbReference type="EMBL" id="CP047121">
    <property type="protein sequence ID" value="QHB51349.1"/>
    <property type="molecule type" value="Genomic_DNA"/>
</dbReference>
<organism evidence="1 2">
    <name type="scientific">Lentilactobacillus hilgardii</name>
    <name type="common">Lactobacillus hilgardii</name>
    <dbReference type="NCBI Taxonomy" id="1588"/>
    <lineage>
        <taxon>Bacteria</taxon>
        <taxon>Bacillati</taxon>
        <taxon>Bacillota</taxon>
        <taxon>Bacilli</taxon>
        <taxon>Lactobacillales</taxon>
        <taxon>Lactobacillaceae</taxon>
        <taxon>Lentilactobacillus</taxon>
    </lineage>
</organism>
<sequence>MAKKKQVEAYVDQLMATYWDDFLSGGDFMTTVSMEDDFKNDMHEYLEAFLRVLMYAKIKPLSQINAKDIQLAIGMIEQTLPKDEMFEDLWTNYMAVSRIFLGWLIGEGILKLTDDQVDDAYDEALDEPSVSGTDDDIEAINRKLYHYDKPDLPTYQKDEAIEIRSKTVDVAEAFVKTNALKTIYGLITPDIENNAVSDIADFATHMYGEYRLSPSKWSAEATQNILKGFFVKDALLNPDEFHYLGPTLKLFMDYAVTVDFIPETVGHSVKRAIDDVAPTLTRLGTNEANFSPEKRKILSLMKVTEDMPIDEAKDYMQAELENVEEKGDVMSVEEWHKKRKKRKNKKKKK</sequence>
<evidence type="ECO:0000313" key="2">
    <source>
        <dbReference type="Proteomes" id="UP000465035"/>
    </source>
</evidence>
<gene>
    <name evidence="1" type="ORF">GQR93_03490</name>
</gene>
<dbReference type="GeneID" id="69057419"/>
<dbReference type="AlphaFoldDB" id="A0A6P1E470"/>
<accession>A0A6P1E470</accession>
<dbReference type="Proteomes" id="UP000465035">
    <property type="component" value="Chromosome"/>
</dbReference>
<proteinExistence type="predicted"/>
<protein>
    <submittedName>
        <fullName evidence="1">Uncharacterized protein</fullName>
    </submittedName>
</protein>
<evidence type="ECO:0000313" key="1">
    <source>
        <dbReference type="EMBL" id="QHB51349.1"/>
    </source>
</evidence>
<name>A0A6P1E470_LENHI</name>
<reference evidence="1 2" key="1">
    <citation type="submission" date="2019-12" db="EMBL/GenBank/DDBJ databases">
        <title>Lactobacillus hilgardii FLUB.</title>
        <authorList>
            <person name="Gustaw K."/>
        </authorList>
    </citation>
    <scope>NUCLEOTIDE SEQUENCE [LARGE SCALE GENOMIC DNA]</scope>
    <source>
        <strain evidence="1 2">FLUB</strain>
    </source>
</reference>
<dbReference type="RefSeq" id="WP_035444320.1">
    <property type="nucleotide sequence ID" value="NZ_CABKOL010000106.1"/>
</dbReference>